<dbReference type="EMBL" id="AZSP01000316">
    <property type="protein sequence ID" value="PVE05929.1"/>
    <property type="molecule type" value="Genomic_DNA"/>
</dbReference>
<reference evidence="2 3" key="1">
    <citation type="submission" date="2013-12" db="EMBL/GenBank/DDBJ databases">
        <title>Annotated genome of Streptomyces scopuliridis.</title>
        <authorList>
            <person name="Olson J.B."/>
        </authorList>
    </citation>
    <scope>NUCLEOTIDE SEQUENCE [LARGE SCALE GENOMIC DNA]</scope>
    <source>
        <strain evidence="2 3">RB72</strain>
    </source>
</reference>
<dbReference type="Pfam" id="PF05139">
    <property type="entry name" value="Erythro_esteras"/>
    <property type="match status" value="1"/>
</dbReference>
<name>A0A2T7SSI0_9ACTN</name>
<dbReference type="GO" id="GO:0046677">
    <property type="term" value="P:response to antibiotic"/>
    <property type="evidence" value="ECO:0007669"/>
    <property type="project" value="InterPro"/>
</dbReference>
<gene>
    <name evidence="2" type="ORF">Y717_33940</name>
</gene>
<organism evidence="2 3">
    <name type="scientific">Streptomyces scopuliridis RB72</name>
    <dbReference type="NCBI Taxonomy" id="1440053"/>
    <lineage>
        <taxon>Bacteria</taxon>
        <taxon>Bacillati</taxon>
        <taxon>Actinomycetota</taxon>
        <taxon>Actinomycetes</taxon>
        <taxon>Kitasatosporales</taxon>
        <taxon>Streptomycetaceae</taxon>
        <taxon>Streptomyces</taxon>
    </lineage>
</organism>
<dbReference type="AlphaFoldDB" id="A0A2T7SSI0"/>
<dbReference type="OrthoDB" id="9810066at2"/>
<dbReference type="PANTHER" id="PTHR31299:SF0">
    <property type="entry name" value="ESTERASE, PUTATIVE (AFU_ORTHOLOGUE AFUA_1G05850)-RELATED"/>
    <property type="match status" value="1"/>
</dbReference>
<sequence>MTRNRPALLIALLLCLGTLVAVSPASPASAAGSLPGSPSDRAVVAAIDRVAHPLRTTEPYGDTADLRPLDKMIGDAKVVGLGEATHSSREFFTMKHRVLRHLVERKGFRTFGLEASWSTGLRLNDYVLHGKGDPRRIMRDEFQDTYLWWNNTEYLELIEWMRGYNRLHPRDPLRFMGDDFAYAGPELYGLVTGYVAKTRPELLARFTELYRGLPPTTSADAYMKRYLTLPLAEREEMAARTGRALELLRRQPAGTGAQKEAYAWAVRHATAIDQTARGYAFDFEDQERLAAAMRYRDGLMADNVAWWQRQTGDKVLLSAHNAHVSYVTSDPLNYPKMQGAFLRDLLGADYVSVGFTFDRGSFNATAPDGPIRVFTVGPAGAGSNEALLDRVRHRDYFLDIRTAPAVARSWLDTARPTRSIGTAYPEPERAVPLARSHDILFHLHRVGAAELRVTP</sequence>
<evidence type="ECO:0000313" key="3">
    <source>
        <dbReference type="Proteomes" id="UP000245992"/>
    </source>
</evidence>
<dbReference type="Gene3D" id="3.40.1660.10">
    <property type="entry name" value="EreA-like (biosynthetic domain)"/>
    <property type="match status" value="1"/>
</dbReference>
<proteinExistence type="predicted"/>
<keyword evidence="1" id="KW-0732">Signal</keyword>
<feature type="chain" id="PRO_5015526047" evidence="1">
    <location>
        <begin position="31"/>
        <end position="455"/>
    </location>
</feature>
<dbReference type="PANTHER" id="PTHR31299">
    <property type="entry name" value="ESTERASE, PUTATIVE (AFU_ORTHOLOGUE AFUA_1G05850)-RELATED"/>
    <property type="match status" value="1"/>
</dbReference>
<dbReference type="Gene3D" id="1.20.1440.30">
    <property type="entry name" value="Biosynthetic Protein domain"/>
    <property type="match status" value="1"/>
</dbReference>
<dbReference type="CDD" id="cd14728">
    <property type="entry name" value="Ere-like"/>
    <property type="match status" value="1"/>
</dbReference>
<feature type="signal peptide" evidence="1">
    <location>
        <begin position="1"/>
        <end position="30"/>
    </location>
</feature>
<dbReference type="STRING" id="1440053.GCA_000718095_00167"/>
<evidence type="ECO:0000313" key="2">
    <source>
        <dbReference type="EMBL" id="PVE05929.1"/>
    </source>
</evidence>
<dbReference type="InterPro" id="IPR052036">
    <property type="entry name" value="Hydrolase/PRTase-associated"/>
</dbReference>
<dbReference type="RefSeq" id="WP_030349390.1">
    <property type="nucleotide sequence ID" value="NZ_AZSP01000316.1"/>
</dbReference>
<dbReference type="Proteomes" id="UP000245992">
    <property type="component" value="Unassembled WGS sequence"/>
</dbReference>
<accession>A0A2T7SSI0</accession>
<evidence type="ECO:0000256" key="1">
    <source>
        <dbReference type="SAM" id="SignalP"/>
    </source>
</evidence>
<comment type="caution">
    <text evidence="2">The sequence shown here is derived from an EMBL/GenBank/DDBJ whole genome shotgun (WGS) entry which is preliminary data.</text>
</comment>
<dbReference type="SUPFAM" id="SSF159501">
    <property type="entry name" value="EreA/ChaN-like"/>
    <property type="match status" value="1"/>
</dbReference>
<dbReference type="Gene3D" id="3.30.1870.10">
    <property type="entry name" value="EreA-like, domain 2"/>
    <property type="match status" value="1"/>
</dbReference>
<protein>
    <submittedName>
        <fullName evidence="2">Succinoglycan biosynthesis protein</fullName>
    </submittedName>
</protein>
<dbReference type="InterPro" id="IPR014622">
    <property type="entry name" value="UCP036794_erythomycin"/>
</dbReference>
<dbReference type="PIRSF" id="PIRSF036794">
    <property type="entry name" value="UCP_erythr_ester"/>
    <property type="match status" value="1"/>
</dbReference>
<dbReference type="InterPro" id="IPR007815">
    <property type="entry name" value="Emycin_Estase"/>
</dbReference>
<keyword evidence="3" id="KW-1185">Reference proteome</keyword>